<dbReference type="Proteomes" id="UP000306102">
    <property type="component" value="Unassembled WGS sequence"/>
</dbReference>
<dbReference type="GO" id="GO:0004497">
    <property type="term" value="F:monooxygenase activity"/>
    <property type="evidence" value="ECO:0007669"/>
    <property type="project" value="TreeGrafter"/>
</dbReference>
<gene>
    <name evidence="3" type="ORF">TEA_012782</name>
</gene>
<sequence>MNSDLARALAAPDTDHPNGTPGHKNYGLSVLQQHVAFFDMDDNGIIYPWKTYTGLRAIGFNMIASLTMAIGINGALSYPTLLVINLWVFDIIEESKPPDQTDQSKSKPSGEDTQGLSTCRKLRQDRNSKEYDHPKKDLHTRTSKAGYLFPSDREGKIELKLLRIMFENSVPVIIWLIHCFELVMGYNFYDFASVICCFWKAKLLN</sequence>
<feature type="region of interest" description="Disordered" evidence="2">
    <location>
        <begin position="1"/>
        <end position="25"/>
    </location>
</feature>
<dbReference type="PANTHER" id="PTHR31495">
    <property type="entry name" value="PEROXYGENASE 3-RELATED"/>
    <property type="match status" value="1"/>
</dbReference>
<feature type="region of interest" description="Disordered" evidence="2">
    <location>
        <begin position="97"/>
        <end position="117"/>
    </location>
</feature>
<reference evidence="3 4" key="1">
    <citation type="journal article" date="2018" name="Proc. Natl. Acad. Sci. U.S.A.">
        <title>Draft genome sequence of Camellia sinensis var. sinensis provides insights into the evolution of the tea genome and tea quality.</title>
        <authorList>
            <person name="Wei C."/>
            <person name="Yang H."/>
            <person name="Wang S."/>
            <person name="Zhao J."/>
            <person name="Liu C."/>
            <person name="Gao L."/>
            <person name="Xia E."/>
            <person name="Lu Y."/>
            <person name="Tai Y."/>
            <person name="She G."/>
            <person name="Sun J."/>
            <person name="Cao H."/>
            <person name="Tong W."/>
            <person name="Gao Q."/>
            <person name="Li Y."/>
            <person name="Deng W."/>
            <person name="Jiang X."/>
            <person name="Wang W."/>
            <person name="Chen Q."/>
            <person name="Zhang S."/>
            <person name="Li H."/>
            <person name="Wu J."/>
            <person name="Wang P."/>
            <person name="Li P."/>
            <person name="Shi C."/>
            <person name="Zheng F."/>
            <person name="Jian J."/>
            <person name="Huang B."/>
            <person name="Shan D."/>
            <person name="Shi M."/>
            <person name="Fang C."/>
            <person name="Yue Y."/>
            <person name="Li F."/>
            <person name="Li D."/>
            <person name="Wei S."/>
            <person name="Han B."/>
            <person name="Jiang C."/>
            <person name="Yin Y."/>
            <person name="Xia T."/>
            <person name="Zhang Z."/>
            <person name="Bennetzen J.L."/>
            <person name="Zhao S."/>
            <person name="Wan X."/>
        </authorList>
    </citation>
    <scope>NUCLEOTIDE SEQUENCE [LARGE SCALE GENOMIC DNA]</scope>
    <source>
        <strain evidence="4">cv. Shuchazao</strain>
        <tissue evidence="3">Leaf</tissue>
    </source>
</reference>
<dbReference type="EMBL" id="SDRB02010542">
    <property type="protein sequence ID" value="THG05898.1"/>
    <property type="molecule type" value="Genomic_DNA"/>
</dbReference>
<evidence type="ECO:0000256" key="1">
    <source>
        <dbReference type="ARBA" id="ARBA00006765"/>
    </source>
</evidence>
<organism evidence="3 4">
    <name type="scientific">Camellia sinensis var. sinensis</name>
    <name type="common">China tea</name>
    <dbReference type="NCBI Taxonomy" id="542762"/>
    <lineage>
        <taxon>Eukaryota</taxon>
        <taxon>Viridiplantae</taxon>
        <taxon>Streptophyta</taxon>
        <taxon>Embryophyta</taxon>
        <taxon>Tracheophyta</taxon>
        <taxon>Spermatophyta</taxon>
        <taxon>Magnoliopsida</taxon>
        <taxon>eudicotyledons</taxon>
        <taxon>Gunneridae</taxon>
        <taxon>Pentapetalae</taxon>
        <taxon>asterids</taxon>
        <taxon>Ericales</taxon>
        <taxon>Theaceae</taxon>
        <taxon>Camellia</taxon>
    </lineage>
</organism>
<dbReference type="GO" id="GO:0005509">
    <property type="term" value="F:calcium ion binding"/>
    <property type="evidence" value="ECO:0007669"/>
    <property type="project" value="TreeGrafter"/>
</dbReference>
<dbReference type="STRING" id="542762.A0A4S4DRW9"/>
<dbReference type="Pfam" id="PF05042">
    <property type="entry name" value="Caleosin"/>
    <property type="match status" value="1"/>
</dbReference>
<dbReference type="AlphaFoldDB" id="A0A4S4DRW9"/>
<evidence type="ECO:0000313" key="3">
    <source>
        <dbReference type="EMBL" id="THG05898.1"/>
    </source>
</evidence>
<dbReference type="InterPro" id="IPR007736">
    <property type="entry name" value="Caleosin-related"/>
</dbReference>
<protein>
    <recommendedName>
        <fullName evidence="5">EF-hand domain-containing protein</fullName>
    </recommendedName>
</protein>
<comment type="caution">
    <text evidence="3">The sequence shown here is derived from an EMBL/GenBank/DDBJ whole genome shotgun (WGS) entry which is preliminary data.</text>
</comment>
<proteinExistence type="inferred from homology"/>
<feature type="compositionally biased region" description="Basic and acidic residues" evidence="2">
    <location>
        <begin position="97"/>
        <end position="110"/>
    </location>
</feature>
<comment type="similarity">
    <text evidence="1">Belongs to the caleosin family.</text>
</comment>
<evidence type="ECO:0008006" key="5">
    <source>
        <dbReference type="Google" id="ProtNLM"/>
    </source>
</evidence>
<evidence type="ECO:0000256" key="2">
    <source>
        <dbReference type="SAM" id="MobiDB-lite"/>
    </source>
</evidence>
<dbReference type="PANTHER" id="PTHR31495:SF50">
    <property type="entry name" value="PEROXYGENASE 1"/>
    <property type="match status" value="1"/>
</dbReference>
<keyword evidence="4" id="KW-1185">Reference proteome</keyword>
<name>A0A4S4DRW9_CAMSN</name>
<accession>A0A4S4DRW9</accession>
<evidence type="ECO:0000313" key="4">
    <source>
        <dbReference type="Proteomes" id="UP000306102"/>
    </source>
</evidence>